<dbReference type="KEGG" id="cke:B5M06_14910"/>
<dbReference type="PANTHER" id="PTHR35984:SF1">
    <property type="entry name" value="PERIPLASMIC SERINE PROTEASE"/>
    <property type="match status" value="1"/>
</dbReference>
<dbReference type="OrthoDB" id="1493005at2"/>
<dbReference type="Pfam" id="PF01972">
    <property type="entry name" value="SDH_protease"/>
    <property type="match status" value="1"/>
</dbReference>
<evidence type="ECO:0000313" key="3">
    <source>
        <dbReference type="Proteomes" id="UP000242792"/>
    </source>
</evidence>
<dbReference type="AlphaFoldDB" id="A0A1V0BHF4"/>
<dbReference type="InterPro" id="IPR029045">
    <property type="entry name" value="ClpP/crotonase-like_dom_sf"/>
</dbReference>
<organism evidence="2 3">
    <name type="scientific">Comamonas kerstersii</name>
    <dbReference type="NCBI Taxonomy" id="225992"/>
    <lineage>
        <taxon>Bacteria</taxon>
        <taxon>Pseudomonadati</taxon>
        <taxon>Pseudomonadota</taxon>
        <taxon>Betaproteobacteria</taxon>
        <taxon>Burkholderiales</taxon>
        <taxon>Comamonadaceae</taxon>
        <taxon>Comamonas</taxon>
    </lineage>
</organism>
<evidence type="ECO:0000313" key="2">
    <source>
        <dbReference type="EMBL" id="AQZ99348.1"/>
    </source>
</evidence>
<dbReference type="RefSeq" id="WP_080025292.1">
    <property type="nucleotide sequence ID" value="NZ_CP020121.1"/>
</dbReference>
<evidence type="ECO:0008006" key="4">
    <source>
        <dbReference type="Google" id="ProtNLM"/>
    </source>
</evidence>
<dbReference type="GeneID" id="83040600"/>
<gene>
    <name evidence="2" type="ORF">B5M06_14910</name>
</gene>
<dbReference type="PANTHER" id="PTHR35984">
    <property type="entry name" value="PERIPLASMIC SERINE PROTEASE"/>
    <property type="match status" value="1"/>
</dbReference>
<evidence type="ECO:0000256" key="1">
    <source>
        <dbReference type="SAM" id="MobiDB-lite"/>
    </source>
</evidence>
<reference evidence="2 3" key="1">
    <citation type="submission" date="2017-03" db="EMBL/GenBank/DDBJ databases">
        <title>Rapid Whole Genome Sequencing of Comamonas kerstersii Causing Continuous ambulatory Peritoneal Dialysis-Associated Peritonitis.</title>
        <authorList>
            <person name="Zheng B."/>
        </authorList>
    </citation>
    <scope>NUCLEOTIDE SEQUENCE [LARGE SCALE GENOMIC DNA]</scope>
    <source>
        <strain evidence="2 3">8943</strain>
    </source>
</reference>
<feature type="region of interest" description="Disordered" evidence="1">
    <location>
        <begin position="277"/>
        <end position="323"/>
    </location>
</feature>
<dbReference type="EMBL" id="CP020121">
    <property type="protein sequence ID" value="AQZ99348.1"/>
    <property type="molecule type" value="Genomic_DNA"/>
</dbReference>
<name>A0A1V0BHF4_9BURK</name>
<dbReference type="Proteomes" id="UP000242792">
    <property type="component" value="Chromosome"/>
</dbReference>
<accession>A0A1V0BHF4</accession>
<dbReference type="InterPro" id="IPR002825">
    <property type="entry name" value="Pept_S49_ser-pept_pro"/>
</dbReference>
<dbReference type="Gene3D" id="3.90.226.10">
    <property type="entry name" value="2-enoyl-CoA Hydratase, Chain A, domain 1"/>
    <property type="match status" value="1"/>
</dbReference>
<dbReference type="GO" id="GO:0016020">
    <property type="term" value="C:membrane"/>
    <property type="evidence" value="ECO:0007669"/>
    <property type="project" value="InterPro"/>
</dbReference>
<proteinExistence type="predicted"/>
<protein>
    <recommendedName>
        <fullName evidence="4">SppA protein</fullName>
    </recommendedName>
</protein>
<dbReference type="SUPFAM" id="SSF52096">
    <property type="entry name" value="ClpP/crotonase"/>
    <property type="match status" value="1"/>
</dbReference>
<sequence>MNNYQKAINSAHSANPNTDFLVVSHEINRTLHERITDIFSTLGENRKENCTIFLTTRGGDPHAGFRIARALQHYYKNGTIRIVVPSFCKSAGTLIAIGAKELAIGDQGELGPLDVQVSKHSEILERGSGLDYTQALSVALEHAQKSFADSLMQMRARFRFSTKMAGELATQLARGTVEPLYAQIDPNRIGEMQRAIQIAHEYGQRLNSYSKNLKEGSLKKLVAGYPSHSFVIDRKEAKELFNHIPPLIPHEEELIKLLWFAMREELELVELLRPSPTIEERQQEENSADASANPAEETPAAEVGLPTVQSLAALHTPTEESYA</sequence>